<dbReference type="OrthoDB" id="8752823at2"/>
<keyword evidence="2 5" id="KW-0812">Transmembrane</keyword>
<keyword evidence="7" id="KW-1185">Reference proteome</keyword>
<feature type="transmembrane region" description="Helical" evidence="5">
    <location>
        <begin position="164"/>
        <end position="184"/>
    </location>
</feature>
<dbReference type="Proteomes" id="UP000070250">
    <property type="component" value="Chromosome"/>
</dbReference>
<feature type="transmembrane region" description="Helical" evidence="5">
    <location>
        <begin position="32"/>
        <end position="50"/>
    </location>
</feature>
<proteinExistence type="predicted"/>
<evidence type="ECO:0000256" key="4">
    <source>
        <dbReference type="ARBA" id="ARBA00023136"/>
    </source>
</evidence>
<name>A0A127FCU0_STEDE</name>
<dbReference type="AlphaFoldDB" id="A0A127FCU0"/>
<gene>
    <name evidence="6" type="ORF">ACG33_09865</name>
</gene>
<evidence type="ECO:0000256" key="5">
    <source>
        <dbReference type="SAM" id="Phobius"/>
    </source>
</evidence>
<feature type="transmembrane region" description="Helical" evidence="5">
    <location>
        <begin position="229"/>
        <end position="250"/>
    </location>
</feature>
<dbReference type="InterPro" id="IPR007688">
    <property type="entry name" value="Conjugal_tfr_TrbL/VirB6"/>
</dbReference>
<accession>A0A127FCU0</accession>
<sequence length="319" mass="33807">MGFFATFWVWLNAQLAGYIGENTARVAGALEPAIVTVAVVYVMIWGYLQLTGQLEAPLLTGLKRIITLVVVMAVSLRLWLYNTLIVNTFYQAPAQLAAAVAGTSDPVSVIDTIWARGGAVAAFLWDNGGVFSGDVGYYVAGAVVWVLMGLLCIYTMFLIALSSVALAVLLALGPLFIAMLFFDATRRFFHAWLAQLANYALITIMTVLVAALMLQIVQSYAEQTAARGDTIVTVDALNMVLVAALVFLLMRQVMPVAAGLASGVALSTFGSMSRLAAWSMHRGTALMSGAGAVAMQLGDGARSGAVQPKSPAAAWRRSG</sequence>
<dbReference type="STRING" id="465721.ACG33_09865"/>
<dbReference type="Pfam" id="PF04610">
    <property type="entry name" value="TrbL"/>
    <property type="match status" value="1"/>
</dbReference>
<protein>
    <submittedName>
        <fullName evidence="6">Conjugal transfer protein TrbL</fullName>
    </submittedName>
</protein>
<dbReference type="KEGG" id="sdf:ACG33_09865"/>
<keyword evidence="3 5" id="KW-1133">Transmembrane helix</keyword>
<comment type="subcellular location">
    <subcellularLocation>
        <location evidence="1">Membrane</location>
        <topology evidence="1">Multi-pass membrane protein</topology>
    </subcellularLocation>
</comment>
<dbReference type="GO" id="GO:0016020">
    <property type="term" value="C:membrane"/>
    <property type="evidence" value="ECO:0007669"/>
    <property type="project" value="UniProtKB-SubCell"/>
</dbReference>
<keyword evidence="4 5" id="KW-0472">Membrane</keyword>
<organism evidence="6 7">
    <name type="scientific">Steroidobacter denitrificans</name>
    <dbReference type="NCBI Taxonomy" id="465721"/>
    <lineage>
        <taxon>Bacteria</taxon>
        <taxon>Pseudomonadati</taxon>
        <taxon>Pseudomonadota</taxon>
        <taxon>Gammaproteobacteria</taxon>
        <taxon>Steroidobacterales</taxon>
        <taxon>Steroidobacteraceae</taxon>
        <taxon>Steroidobacter</taxon>
    </lineage>
</organism>
<feature type="transmembrane region" description="Helical" evidence="5">
    <location>
        <begin position="135"/>
        <end position="157"/>
    </location>
</feature>
<evidence type="ECO:0000313" key="7">
    <source>
        <dbReference type="Proteomes" id="UP000070250"/>
    </source>
</evidence>
<evidence type="ECO:0000256" key="3">
    <source>
        <dbReference type="ARBA" id="ARBA00022989"/>
    </source>
</evidence>
<feature type="transmembrane region" description="Helical" evidence="5">
    <location>
        <begin position="256"/>
        <end position="277"/>
    </location>
</feature>
<evidence type="ECO:0000256" key="2">
    <source>
        <dbReference type="ARBA" id="ARBA00022692"/>
    </source>
</evidence>
<reference evidence="6 7" key="1">
    <citation type="submission" date="2015-06" db="EMBL/GenBank/DDBJ databases">
        <title>A Comprehensive Approach to Explore the Metabolic and Phylogenetic Diversity of Bacterial Steroid Degradation in the Environment: Testosterone as an Example.</title>
        <authorList>
            <person name="Yang F.-C."/>
            <person name="Chen Y.-L."/>
            <person name="Yu C.-P."/>
            <person name="Tang S.-L."/>
            <person name="Wang P.-H."/>
            <person name="Ismail W."/>
            <person name="Wang C.-H."/>
            <person name="Yang C.-Y."/>
            <person name="Chiang Y.-R."/>
        </authorList>
    </citation>
    <scope>NUCLEOTIDE SEQUENCE [LARGE SCALE GENOMIC DNA]</scope>
    <source>
        <strain evidence="6 7">DSM 18526</strain>
    </source>
</reference>
<evidence type="ECO:0000313" key="6">
    <source>
        <dbReference type="EMBL" id="AMN47398.1"/>
    </source>
</evidence>
<feature type="transmembrane region" description="Helical" evidence="5">
    <location>
        <begin position="62"/>
        <end position="80"/>
    </location>
</feature>
<dbReference type="RefSeq" id="WP_066920803.1">
    <property type="nucleotide sequence ID" value="NZ_CP011971.1"/>
</dbReference>
<evidence type="ECO:0000256" key="1">
    <source>
        <dbReference type="ARBA" id="ARBA00004141"/>
    </source>
</evidence>
<dbReference type="GO" id="GO:0030255">
    <property type="term" value="P:protein secretion by the type IV secretion system"/>
    <property type="evidence" value="ECO:0007669"/>
    <property type="project" value="InterPro"/>
</dbReference>
<feature type="transmembrane region" description="Helical" evidence="5">
    <location>
        <begin position="196"/>
        <end position="217"/>
    </location>
</feature>
<dbReference type="EMBL" id="CP011971">
    <property type="protein sequence ID" value="AMN47398.1"/>
    <property type="molecule type" value="Genomic_DNA"/>
</dbReference>